<dbReference type="OrthoDB" id="1262810at2759"/>
<dbReference type="Pfam" id="PF00213">
    <property type="entry name" value="OSCP"/>
    <property type="match status" value="1"/>
</dbReference>
<reference evidence="9" key="1">
    <citation type="submission" date="2016-06" db="EMBL/GenBank/DDBJ databases">
        <title>Draft Genome sequence of the fungus Inonotus baumii.</title>
        <authorList>
            <person name="Zhu H."/>
            <person name="Lin W."/>
        </authorList>
    </citation>
    <scope>NUCLEOTIDE SEQUENCE</scope>
    <source>
        <strain evidence="9">821</strain>
    </source>
</reference>
<dbReference type="SUPFAM" id="SSF47928">
    <property type="entry name" value="N-terminal domain of the delta subunit of the F1F0-ATP synthase"/>
    <property type="match status" value="1"/>
</dbReference>
<dbReference type="NCBIfam" id="TIGR01145">
    <property type="entry name" value="ATP_synt_delta"/>
    <property type="match status" value="1"/>
</dbReference>
<evidence type="ECO:0000313" key="9">
    <source>
        <dbReference type="EMBL" id="OCB91184.1"/>
    </source>
</evidence>
<evidence type="ECO:0000256" key="1">
    <source>
        <dbReference type="ARBA" id="ARBA00004370"/>
    </source>
</evidence>
<dbReference type="GO" id="GO:0046933">
    <property type="term" value="F:proton-transporting ATP synthase activity, rotational mechanism"/>
    <property type="evidence" value="ECO:0007669"/>
    <property type="project" value="InterPro"/>
</dbReference>
<evidence type="ECO:0000313" key="10">
    <source>
        <dbReference type="Proteomes" id="UP000757232"/>
    </source>
</evidence>
<comment type="similarity">
    <text evidence="2">Belongs to the ATPase delta chain family.</text>
</comment>
<dbReference type="Proteomes" id="UP000757232">
    <property type="component" value="Unassembled WGS sequence"/>
</dbReference>
<keyword evidence="6" id="KW-0406">Ion transport</keyword>
<dbReference type="Gene3D" id="1.10.520.20">
    <property type="entry name" value="N-terminal domain of the delta subunit of the F1F0-ATP synthase"/>
    <property type="match status" value="1"/>
</dbReference>
<dbReference type="HAMAP" id="MF_01416">
    <property type="entry name" value="ATP_synth_delta_bact"/>
    <property type="match status" value="1"/>
</dbReference>
<evidence type="ECO:0000256" key="2">
    <source>
        <dbReference type="ARBA" id="ARBA00007046"/>
    </source>
</evidence>
<comment type="subcellular location">
    <subcellularLocation>
        <location evidence="1">Membrane</location>
    </subcellularLocation>
</comment>
<dbReference type="InterPro" id="IPR026015">
    <property type="entry name" value="ATP_synth_OSCP/delta_N_sf"/>
</dbReference>
<evidence type="ECO:0000256" key="6">
    <source>
        <dbReference type="ARBA" id="ARBA00023065"/>
    </source>
</evidence>
<gene>
    <name evidence="9" type="ORF">A7U60_g1592</name>
</gene>
<comment type="caution">
    <text evidence="9">The sequence shown here is derived from an EMBL/GenBank/DDBJ whole genome shotgun (WGS) entry which is preliminary data.</text>
</comment>
<name>A0A9Q5I465_SANBA</name>
<evidence type="ECO:0000256" key="5">
    <source>
        <dbReference type="ARBA" id="ARBA00022781"/>
    </source>
</evidence>
<evidence type="ECO:0000256" key="8">
    <source>
        <dbReference type="ARBA" id="ARBA00023310"/>
    </source>
</evidence>
<dbReference type="EMBL" id="LNZH02000102">
    <property type="protein sequence ID" value="OCB91184.1"/>
    <property type="molecule type" value="Genomic_DNA"/>
</dbReference>
<keyword evidence="7" id="KW-0472">Membrane</keyword>
<organism evidence="9 10">
    <name type="scientific">Sanghuangporus baumii</name>
    <name type="common">Phellinus baumii</name>
    <dbReference type="NCBI Taxonomy" id="108892"/>
    <lineage>
        <taxon>Eukaryota</taxon>
        <taxon>Fungi</taxon>
        <taxon>Dikarya</taxon>
        <taxon>Basidiomycota</taxon>
        <taxon>Agaricomycotina</taxon>
        <taxon>Agaricomycetes</taxon>
        <taxon>Hymenochaetales</taxon>
        <taxon>Hymenochaetaceae</taxon>
        <taxon>Sanghuangporus</taxon>
    </lineage>
</organism>
<sequence length="213" mass="22613">MLASTSRSLANTALRVQAGKRFASSIATKYSHAAYKAALSKSPNTLLKVQNELSAVATSLKSTPQLDAFVNNPLLASNERAAGLQALYKAAETATKEPVTDVTKNLFGVLSENGRLGETPDVIEGFNELVAKYKGELEIIVTSASPLPRDVLSKIEATLKQSETAKQAKVLKVTNKVNPSVLGGFLVDVGDKTIDLSVASRVTKLNSILQQSV</sequence>
<keyword evidence="10" id="KW-1185">Reference proteome</keyword>
<dbReference type="PRINTS" id="PR00125">
    <property type="entry name" value="ATPASEDELTA"/>
</dbReference>
<evidence type="ECO:0000256" key="7">
    <source>
        <dbReference type="ARBA" id="ARBA00023136"/>
    </source>
</evidence>
<accession>A0A9Q5I465</accession>
<protein>
    <recommendedName>
        <fullName evidence="3">ATP synthase subunit 5, mitochondrial</fullName>
    </recommendedName>
</protein>
<proteinExistence type="inferred from homology"/>
<keyword evidence="4" id="KW-0813">Transport</keyword>
<dbReference type="PANTHER" id="PTHR11910">
    <property type="entry name" value="ATP SYNTHASE DELTA CHAIN"/>
    <property type="match status" value="1"/>
</dbReference>
<dbReference type="GO" id="GO:0016020">
    <property type="term" value="C:membrane"/>
    <property type="evidence" value="ECO:0007669"/>
    <property type="project" value="UniProtKB-SubCell"/>
</dbReference>
<dbReference type="AlphaFoldDB" id="A0A9Q5I465"/>
<keyword evidence="5" id="KW-0375">Hydrogen ion transport</keyword>
<dbReference type="InterPro" id="IPR000711">
    <property type="entry name" value="ATPase_OSCP/dsu"/>
</dbReference>
<keyword evidence="8" id="KW-0066">ATP synthesis</keyword>
<evidence type="ECO:0000256" key="3">
    <source>
        <dbReference type="ARBA" id="ARBA00014723"/>
    </source>
</evidence>
<evidence type="ECO:0000256" key="4">
    <source>
        <dbReference type="ARBA" id="ARBA00022448"/>
    </source>
</evidence>